<feature type="domain" description="Autotransporter" evidence="2">
    <location>
        <begin position="709"/>
        <end position="986"/>
    </location>
</feature>
<comment type="caution">
    <text evidence="3">The sequence shown here is derived from an EMBL/GenBank/DDBJ whole genome shotgun (WGS) entry which is preliminary data.</text>
</comment>
<evidence type="ECO:0000313" key="4">
    <source>
        <dbReference type="Proteomes" id="UP001642900"/>
    </source>
</evidence>
<dbReference type="PANTHER" id="PTHR35037:SF3">
    <property type="entry name" value="C-TERMINAL REGION OF AIDA-LIKE PROTEIN"/>
    <property type="match status" value="1"/>
</dbReference>
<dbReference type="Pfam" id="PF03797">
    <property type="entry name" value="Autotransporter"/>
    <property type="match status" value="1"/>
</dbReference>
<dbReference type="Proteomes" id="UP001642900">
    <property type="component" value="Unassembled WGS sequence"/>
</dbReference>
<feature type="compositionally biased region" description="Pro residues" evidence="1">
    <location>
        <begin position="646"/>
        <end position="659"/>
    </location>
</feature>
<dbReference type="InterPro" id="IPR012332">
    <property type="entry name" value="Autotransporter_pectin_lyase_C"/>
</dbReference>
<proteinExistence type="predicted"/>
<dbReference type="GO" id="GO:0019867">
    <property type="term" value="C:outer membrane"/>
    <property type="evidence" value="ECO:0007669"/>
    <property type="project" value="InterPro"/>
</dbReference>
<evidence type="ECO:0000259" key="2">
    <source>
        <dbReference type="PROSITE" id="PS51208"/>
    </source>
</evidence>
<dbReference type="SUPFAM" id="SSF103515">
    <property type="entry name" value="Autotransporter"/>
    <property type="match status" value="1"/>
</dbReference>
<name>A0A6G4WMQ7_9HYPH</name>
<dbReference type="SUPFAM" id="SSF51126">
    <property type="entry name" value="Pectin lyase-like"/>
    <property type="match status" value="1"/>
</dbReference>
<evidence type="ECO:0000256" key="1">
    <source>
        <dbReference type="SAM" id="MobiDB-lite"/>
    </source>
</evidence>
<dbReference type="Pfam" id="PF18883">
    <property type="entry name" value="AC_1"/>
    <property type="match status" value="1"/>
</dbReference>
<dbReference type="InterPro" id="IPR011050">
    <property type="entry name" value="Pectin_lyase_fold/virulence"/>
</dbReference>
<protein>
    <submittedName>
        <fullName evidence="3">Autotransporter outer membrane beta-barrel domain-containing protein</fullName>
    </submittedName>
</protein>
<dbReference type="Gene3D" id="2.40.128.130">
    <property type="entry name" value="Autotransporter beta-domain"/>
    <property type="match status" value="1"/>
</dbReference>
<reference evidence="3 4" key="1">
    <citation type="submission" date="2020-02" db="EMBL/GenBank/DDBJ databases">
        <title>Genome sequence of strain CCNWXJ40-4.</title>
        <authorList>
            <person name="Gao J."/>
            <person name="Sun J."/>
        </authorList>
    </citation>
    <scope>NUCLEOTIDE SEQUENCE [LARGE SCALE GENOMIC DNA]</scope>
    <source>
        <strain evidence="3 4">CCNWXJ 40-4</strain>
    </source>
</reference>
<dbReference type="RefSeq" id="WP_165033744.1">
    <property type="nucleotide sequence ID" value="NZ_JAAKZF010000096.1"/>
</dbReference>
<organism evidence="3 4">
    <name type="scientific">Allomesorhizobium camelthorni</name>
    <dbReference type="NCBI Taxonomy" id="475069"/>
    <lineage>
        <taxon>Bacteria</taxon>
        <taxon>Pseudomonadati</taxon>
        <taxon>Pseudomonadota</taxon>
        <taxon>Alphaproteobacteria</taxon>
        <taxon>Hyphomicrobiales</taxon>
        <taxon>Phyllobacteriaceae</taxon>
        <taxon>Allomesorhizobium</taxon>
    </lineage>
</organism>
<gene>
    <name evidence="3" type="ORF">G6N73_30825</name>
</gene>
<accession>A0A6G4WMQ7</accession>
<dbReference type="AlphaFoldDB" id="A0A6G4WMQ7"/>
<dbReference type="PANTHER" id="PTHR35037">
    <property type="entry name" value="C-TERMINAL REGION OF AIDA-LIKE PROTEIN"/>
    <property type="match status" value="1"/>
</dbReference>
<dbReference type="Gene3D" id="2.160.20.20">
    <property type="match status" value="1"/>
</dbReference>
<feature type="compositionally biased region" description="Pro residues" evidence="1">
    <location>
        <begin position="538"/>
        <end position="639"/>
    </location>
</feature>
<dbReference type="NCBIfam" id="TIGR01414">
    <property type="entry name" value="autotrans_barl"/>
    <property type="match status" value="1"/>
</dbReference>
<dbReference type="SMART" id="SM00869">
    <property type="entry name" value="Autotransporter"/>
    <property type="match status" value="1"/>
</dbReference>
<dbReference type="InterPro" id="IPR005546">
    <property type="entry name" value="Autotransporte_beta"/>
</dbReference>
<keyword evidence="4" id="KW-1185">Reference proteome</keyword>
<dbReference type="InterPro" id="IPR006315">
    <property type="entry name" value="OM_autotransptr_brl_dom"/>
</dbReference>
<dbReference type="CDD" id="cd01344">
    <property type="entry name" value="PL2_Passenger_AT"/>
    <property type="match status" value="1"/>
</dbReference>
<dbReference type="EMBL" id="JAAKZF010000096">
    <property type="protein sequence ID" value="NGO55390.1"/>
    <property type="molecule type" value="Genomic_DNA"/>
</dbReference>
<dbReference type="InterPro" id="IPR051551">
    <property type="entry name" value="Autotransporter_adhesion"/>
</dbReference>
<sequence length="986" mass="100302">MAAATTLQIDGSLTGAGGGAATVTGGAGAQTLIINADFTGDASLGDGNDTLDIAASVTGAFDQGAGNDTATIRSGATLQGGQLAQGAGDDTLNVFGTILGAVDQGDGGDCVTVESGGQIGDISQGAGDDCVTVDGGAINGTVDQGGDNDRFEMLAGTVTGNVQQGSGTDDFQMSGGVIQSLSQGDNLDTFTMSGGRIIDFFEDGDHAVMTGGRIGRVNMKLDDNFFDMSGGTIDRNLVAGFGNDTIILSNGTIGGNISVSGGTDSVTVTGGSVGGSVLTSFGTDTFTWDGGGIIYGSVDLGGDDDIATLANLTNANMGETDAITGGLGVDGLTLENVSMDGIARLQNWETVDATNDTELTFDGDLLLGDSGTGTGSLNVDATSTLFGGGANSSIAAFTAGQLANVVNAGRIDLTNGGDSTTDTFTIVGDYTGDGGLLFLNTVLGDDTSESDKLVIHSGTASGTTGMGIVNVGGAGDSTVQDGIMVVEALNGATTASGAFALNGPVAAGAFEYFLFKGGVTSGTTENWYLRSTLVAPPPGPTVPPPEPAPAPDPLEPAPPPTDPIPPEPTPPPPPPVGPPPPLPPEPTPSNPDPVDPAPPVEPGDPAPVQPPPPPPAPPLAPPPPPPAPPTEPPPLPVPTPAETGPAPLPPPVQPAPPTPGATAVIAAEIPLYRIEVPTYSVVAPVAHHLALSNLGTFHERRGEQALLQGKDFLPVVWGRVFGQDFERKWSGTVAPSFDGDLFGFQAGADLFGWESASGHRDRAGLFVSHSRMDGDVRGQALGWNDLSVGEMDLDGTSFGAYWTHIGPTGWYLDGIAMGTWFNGSATSSRGVGIDLDGSGVAVSLEGGYPIALTEGWTLEPQAQLIWQHLSFDDQEDRFSTVSFDLDDAVTGRLGVRLQGEMMFGEMKLQPYLKANLWHEFGATDSISFGPNVIATELEGTLLEAGGGIVANVTENVSIFATGDFTTELDGERTRILEGNIGLSIKW</sequence>
<dbReference type="PROSITE" id="PS51208">
    <property type="entry name" value="AUTOTRANSPORTER"/>
    <property type="match status" value="1"/>
</dbReference>
<dbReference type="InterPro" id="IPR036709">
    <property type="entry name" value="Autotransporte_beta_dom_sf"/>
</dbReference>
<feature type="region of interest" description="Disordered" evidence="1">
    <location>
        <begin position="538"/>
        <end position="659"/>
    </location>
</feature>
<evidence type="ECO:0000313" key="3">
    <source>
        <dbReference type="EMBL" id="NGO55390.1"/>
    </source>
</evidence>
<dbReference type="Gene3D" id="2.160.20.160">
    <property type="match status" value="1"/>
</dbReference>
<dbReference type="InterPro" id="IPR043990">
    <property type="entry name" value="AC_1"/>
</dbReference>